<dbReference type="InterPro" id="IPR035911">
    <property type="entry name" value="MurE/MurF_N"/>
</dbReference>
<comment type="pathway">
    <text evidence="11 12">Cell wall biogenesis; peptidoglycan biosynthesis.</text>
</comment>
<dbReference type="PANTHER" id="PTHR23135:SF4">
    <property type="entry name" value="UDP-N-ACETYLMURAMOYL-L-ALANYL-D-GLUTAMATE--2,6-DIAMINOPIMELATE LIGASE MURE HOMOLOG, CHLOROPLASTIC"/>
    <property type="match status" value="1"/>
</dbReference>
<dbReference type="Pfam" id="PF02875">
    <property type="entry name" value="Mur_ligase_C"/>
    <property type="match status" value="1"/>
</dbReference>
<evidence type="ECO:0000256" key="1">
    <source>
        <dbReference type="ARBA" id="ARBA00005898"/>
    </source>
</evidence>
<feature type="domain" description="Mur ligase C-terminal" evidence="14">
    <location>
        <begin position="342"/>
        <end position="468"/>
    </location>
</feature>
<evidence type="ECO:0000256" key="7">
    <source>
        <dbReference type="ARBA" id="ARBA00022960"/>
    </source>
</evidence>
<dbReference type="InterPro" id="IPR018109">
    <property type="entry name" value="Folylpolyglutamate_synth_CS"/>
</dbReference>
<evidence type="ECO:0000256" key="4">
    <source>
        <dbReference type="ARBA" id="ARBA00022618"/>
    </source>
</evidence>
<feature type="domain" description="Mur ligase N-terminal catalytic" evidence="13">
    <location>
        <begin position="29"/>
        <end position="77"/>
    </location>
</feature>
<evidence type="ECO:0000256" key="9">
    <source>
        <dbReference type="ARBA" id="ARBA00023306"/>
    </source>
</evidence>
<dbReference type="NCBIfam" id="NF001124">
    <property type="entry name" value="PRK00139.1-2"/>
    <property type="match status" value="1"/>
</dbReference>
<feature type="modified residue" description="N6-carboxylysine" evidence="11">
    <location>
        <position position="230"/>
    </location>
</feature>
<proteinExistence type="inferred from homology"/>
<dbReference type="PROSITE" id="PS01011">
    <property type="entry name" value="FOLYLPOLYGLU_SYNT_1"/>
    <property type="match status" value="1"/>
</dbReference>
<dbReference type="SUPFAM" id="SSF53244">
    <property type="entry name" value="MurD-like peptide ligases, peptide-binding domain"/>
    <property type="match status" value="1"/>
</dbReference>
<feature type="binding site" evidence="11">
    <location>
        <position position="190"/>
    </location>
    <ligand>
        <name>UDP-N-acetyl-alpha-D-muramoyl-L-alanyl-D-glutamate</name>
        <dbReference type="ChEBI" id="CHEBI:83900"/>
    </ligand>
</feature>
<comment type="caution">
    <text evidence="11">Lacks conserved residue(s) required for the propagation of feature annotation.</text>
</comment>
<feature type="binding site" evidence="11">
    <location>
        <position position="36"/>
    </location>
    <ligand>
        <name>UDP-N-acetyl-alpha-D-muramoyl-L-alanyl-D-glutamate</name>
        <dbReference type="ChEBI" id="CHEBI:83900"/>
    </ligand>
</feature>
<sequence>MMAIEPREHTLSALLKGICVLPSVLDCRVYGVALDSRKVKKGDLFIALKGFSASARAHVPQAVANGAVAVLVDSDKDVLSICEDGDSVELFVPGLKAHVGEIASRFFGAPSKHMRVVGVTGTNGKTTVSQYLAQVLSGLGDKTGVIGTLGYGLLDDLEVATHTTPDVVKVQQILANLKGRGASCAAMEVSSHGLDQGRVDEVNFAGAVFTNLSRDHLDYHESMEAYGNAKKALFQKPGLSFAVINFDDEYGRELVGSIADTTKVISYGISEPADISVDRIQYTKQGINAELSGPWGTTTLNCQLMGAFNLSNVMAVIGVAFAMGYGIEEICQATAELTPVTGRMQAYNVEGQPGVIVDYAHTPDALKNALQAVKQHCTGSVWCVFGCGGDRDAGKRAMMAAIAEDYADVIVVTDDNPRGEKPEDIVEDIIFGFSKSADVSVIHDRQSAIEYCMSNACINDMVLVAGKGHEDYQEIEGQRLSYSDIDVVERYLGVGVSK</sequence>
<dbReference type="NCBIfam" id="TIGR01085">
    <property type="entry name" value="murE"/>
    <property type="match status" value="1"/>
</dbReference>
<protein>
    <recommendedName>
        <fullName evidence="11">UDP-N-acetylmuramoyl-L-alanyl-D-glutamate--2,6-diaminopimelate ligase</fullName>
        <ecNumber evidence="11">6.3.2.13</ecNumber>
    </recommendedName>
    <alternativeName>
        <fullName evidence="11">Meso-A2pm-adding enzyme</fullName>
    </alternativeName>
    <alternativeName>
        <fullName evidence="11">Meso-diaminopimelate-adding enzyme</fullName>
    </alternativeName>
    <alternativeName>
        <fullName evidence="11">UDP-MurNAc-L-Ala-D-Glu:meso-diaminopimelate ligase</fullName>
    </alternativeName>
    <alternativeName>
        <fullName evidence="11">UDP-MurNAc-tripeptide synthetase</fullName>
    </alternativeName>
    <alternativeName>
        <fullName evidence="11">UDP-N-acetylmuramyl-tripeptide synthetase</fullName>
    </alternativeName>
</protein>
<dbReference type="InterPro" id="IPR036565">
    <property type="entry name" value="Mur-like_cat_sf"/>
</dbReference>
<dbReference type="EMBL" id="CP100390">
    <property type="protein sequence ID" value="UZE95564.1"/>
    <property type="molecule type" value="Genomic_DNA"/>
</dbReference>
<comment type="cofactor">
    <cofactor evidence="11">
        <name>Mg(2+)</name>
        <dbReference type="ChEBI" id="CHEBI:18420"/>
    </cofactor>
</comment>
<dbReference type="NCBIfam" id="NF001126">
    <property type="entry name" value="PRK00139.1-4"/>
    <property type="match status" value="1"/>
</dbReference>
<evidence type="ECO:0000259" key="13">
    <source>
        <dbReference type="Pfam" id="PF01225"/>
    </source>
</evidence>
<keyword evidence="10 11" id="KW-0961">Cell wall biogenesis/degradation</keyword>
<feature type="binding site" evidence="11">
    <location>
        <position position="391"/>
    </location>
    <ligand>
        <name>meso-2,6-diaminopimelate</name>
        <dbReference type="ChEBI" id="CHEBI:57791"/>
    </ligand>
</feature>
<comment type="function">
    <text evidence="11">Catalyzes the addition of meso-diaminopimelic acid to the nucleotide precursor UDP-N-acetylmuramoyl-L-alanyl-D-glutamate (UMAG) in the biosynthesis of bacterial cell-wall peptidoglycan.</text>
</comment>
<evidence type="ECO:0000256" key="8">
    <source>
        <dbReference type="ARBA" id="ARBA00022984"/>
    </source>
</evidence>
<dbReference type="GO" id="GO:0008765">
    <property type="term" value="F:UDP-N-acetylmuramoylalanyl-D-glutamate-2,6-diaminopimelate ligase activity"/>
    <property type="evidence" value="ECO:0007669"/>
    <property type="project" value="UniProtKB-EC"/>
</dbReference>
<dbReference type="InterPro" id="IPR005761">
    <property type="entry name" value="UDP-N-AcMur-Glu-dNH2Pim_ligase"/>
</dbReference>
<feature type="short sequence motif" description="Meso-diaminopimelate recognition motif" evidence="11">
    <location>
        <begin position="415"/>
        <end position="418"/>
    </location>
</feature>
<evidence type="ECO:0000256" key="6">
    <source>
        <dbReference type="ARBA" id="ARBA00022840"/>
    </source>
</evidence>
<accession>A0ABY6N0F2</accession>
<evidence type="ECO:0000259" key="15">
    <source>
        <dbReference type="Pfam" id="PF08245"/>
    </source>
</evidence>
<dbReference type="InterPro" id="IPR013221">
    <property type="entry name" value="Mur_ligase_cen"/>
</dbReference>
<keyword evidence="3 11" id="KW-0436">Ligase</keyword>
<dbReference type="EC" id="6.3.2.13" evidence="11"/>
<keyword evidence="2 11" id="KW-0963">Cytoplasm</keyword>
<gene>
    <name evidence="11" type="primary">murE</name>
    <name evidence="16" type="ORF">NKI27_16065</name>
</gene>
<feature type="binding site" evidence="11">
    <location>
        <position position="198"/>
    </location>
    <ligand>
        <name>UDP-N-acetyl-alpha-D-muramoyl-L-alanyl-D-glutamate</name>
        <dbReference type="ChEBI" id="CHEBI:83900"/>
    </ligand>
</feature>
<feature type="binding site" evidence="11">
    <location>
        <begin position="415"/>
        <end position="418"/>
    </location>
    <ligand>
        <name>meso-2,6-diaminopimelate</name>
        <dbReference type="ChEBI" id="CHEBI:57791"/>
    </ligand>
</feature>
<dbReference type="SUPFAM" id="SSF53623">
    <property type="entry name" value="MurD-like peptide ligases, catalytic domain"/>
    <property type="match status" value="1"/>
</dbReference>
<keyword evidence="6 11" id="KW-0067">ATP-binding</keyword>
<keyword evidence="4 11" id="KW-0132">Cell division</keyword>
<dbReference type="InterPro" id="IPR004101">
    <property type="entry name" value="Mur_ligase_C"/>
</dbReference>
<keyword evidence="8 11" id="KW-0573">Peptidoglycan synthesis</keyword>
<evidence type="ECO:0000313" key="17">
    <source>
        <dbReference type="Proteomes" id="UP001163739"/>
    </source>
</evidence>
<evidence type="ECO:0000259" key="14">
    <source>
        <dbReference type="Pfam" id="PF02875"/>
    </source>
</evidence>
<dbReference type="Pfam" id="PF01225">
    <property type="entry name" value="Mur_ligase"/>
    <property type="match status" value="1"/>
</dbReference>
<dbReference type="SUPFAM" id="SSF63418">
    <property type="entry name" value="MurE/MurF N-terminal domain"/>
    <property type="match status" value="1"/>
</dbReference>
<dbReference type="Gene3D" id="3.40.1390.10">
    <property type="entry name" value="MurE/MurF, N-terminal domain"/>
    <property type="match status" value="1"/>
</dbReference>
<dbReference type="Gene3D" id="3.90.190.20">
    <property type="entry name" value="Mur ligase, C-terminal domain"/>
    <property type="match status" value="1"/>
</dbReference>
<keyword evidence="5 11" id="KW-0547">Nucleotide-binding</keyword>
<evidence type="ECO:0000256" key="11">
    <source>
        <dbReference type="HAMAP-Rule" id="MF_00208"/>
    </source>
</evidence>
<feature type="binding site" evidence="11">
    <location>
        <position position="470"/>
    </location>
    <ligand>
        <name>meso-2,6-diaminopimelate</name>
        <dbReference type="ChEBI" id="CHEBI:57791"/>
    </ligand>
</feature>
<name>A0ABY6N0F2_9ALTE</name>
<reference evidence="16" key="1">
    <citation type="submission" date="2022-06" db="EMBL/GenBank/DDBJ databases">
        <title>Alkalimarinus sp. nov., isolated from gut of a Alitta virens.</title>
        <authorList>
            <person name="Yang A.I."/>
            <person name="Shin N.-R."/>
        </authorList>
    </citation>
    <scope>NUCLEOTIDE SEQUENCE</scope>
    <source>
        <strain evidence="16">A2M4</strain>
    </source>
</reference>
<feature type="binding site" evidence="11">
    <location>
        <position position="466"/>
    </location>
    <ligand>
        <name>meso-2,6-diaminopimelate</name>
        <dbReference type="ChEBI" id="CHEBI:57791"/>
    </ligand>
</feature>
<dbReference type="Proteomes" id="UP001163739">
    <property type="component" value="Chromosome"/>
</dbReference>
<keyword evidence="17" id="KW-1185">Reference proteome</keyword>
<feature type="binding site" evidence="11">
    <location>
        <position position="196"/>
    </location>
    <ligand>
        <name>UDP-N-acetyl-alpha-D-muramoyl-L-alanyl-D-glutamate</name>
        <dbReference type="ChEBI" id="CHEBI:83900"/>
    </ligand>
</feature>
<organism evidence="16 17">
    <name type="scientific">Alkalimarinus alittae</name>
    <dbReference type="NCBI Taxonomy" id="2961619"/>
    <lineage>
        <taxon>Bacteria</taxon>
        <taxon>Pseudomonadati</taxon>
        <taxon>Pseudomonadota</taxon>
        <taxon>Gammaproteobacteria</taxon>
        <taxon>Alteromonadales</taxon>
        <taxon>Alteromonadaceae</taxon>
        <taxon>Alkalimarinus</taxon>
    </lineage>
</organism>
<evidence type="ECO:0000256" key="5">
    <source>
        <dbReference type="ARBA" id="ARBA00022741"/>
    </source>
</evidence>
<evidence type="ECO:0000256" key="3">
    <source>
        <dbReference type="ARBA" id="ARBA00022598"/>
    </source>
</evidence>
<keyword evidence="9 11" id="KW-0131">Cell cycle</keyword>
<comment type="subcellular location">
    <subcellularLocation>
        <location evidence="11 12">Cytoplasm</location>
    </subcellularLocation>
</comment>
<feature type="domain" description="Mur ligase central" evidence="15">
    <location>
        <begin position="119"/>
        <end position="320"/>
    </location>
</feature>
<dbReference type="HAMAP" id="MF_00208">
    <property type="entry name" value="MurE"/>
    <property type="match status" value="1"/>
</dbReference>
<comment type="PTM">
    <text evidence="11">Carboxylation is probably crucial for Mg(2+) binding and, consequently, for the gamma-phosphate positioning of ATP.</text>
</comment>
<feature type="binding site" evidence="11">
    <location>
        <begin position="121"/>
        <end position="127"/>
    </location>
    <ligand>
        <name>ATP</name>
        <dbReference type="ChEBI" id="CHEBI:30616"/>
    </ligand>
</feature>
<comment type="similarity">
    <text evidence="1 11">Belongs to the MurCDEF family. MurE subfamily.</text>
</comment>
<dbReference type="Gene3D" id="3.40.1190.10">
    <property type="entry name" value="Mur-like, catalytic domain"/>
    <property type="match status" value="1"/>
</dbReference>
<feature type="binding site" evidence="11">
    <location>
        <position position="34"/>
    </location>
    <ligand>
        <name>UDP-N-acetyl-alpha-D-muramoyl-L-alanyl-D-glutamate</name>
        <dbReference type="ChEBI" id="CHEBI:83900"/>
    </ligand>
</feature>
<evidence type="ECO:0000256" key="2">
    <source>
        <dbReference type="ARBA" id="ARBA00022490"/>
    </source>
</evidence>
<dbReference type="InterPro" id="IPR000713">
    <property type="entry name" value="Mur_ligase_N"/>
</dbReference>
<keyword evidence="11" id="KW-0460">Magnesium</keyword>
<evidence type="ECO:0000313" key="16">
    <source>
        <dbReference type="EMBL" id="UZE95564.1"/>
    </source>
</evidence>
<dbReference type="RefSeq" id="WP_265047053.1">
    <property type="nucleotide sequence ID" value="NZ_CP100390.1"/>
</dbReference>
<keyword evidence="7 11" id="KW-0133">Cell shape</keyword>
<evidence type="ECO:0000256" key="12">
    <source>
        <dbReference type="RuleBase" id="RU004135"/>
    </source>
</evidence>
<dbReference type="Pfam" id="PF08245">
    <property type="entry name" value="Mur_ligase_M"/>
    <property type="match status" value="1"/>
</dbReference>
<dbReference type="InterPro" id="IPR036615">
    <property type="entry name" value="Mur_ligase_C_dom_sf"/>
</dbReference>
<feature type="binding site" evidence="11">
    <location>
        <begin position="163"/>
        <end position="164"/>
    </location>
    <ligand>
        <name>UDP-N-acetyl-alpha-D-muramoyl-L-alanyl-D-glutamate</name>
        <dbReference type="ChEBI" id="CHEBI:83900"/>
    </ligand>
</feature>
<evidence type="ECO:0000256" key="10">
    <source>
        <dbReference type="ARBA" id="ARBA00023316"/>
    </source>
</evidence>
<dbReference type="PANTHER" id="PTHR23135">
    <property type="entry name" value="MUR LIGASE FAMILY MEMBER"/>
    <property type="match status" value="1"/>
</dbReference>
<comment type="catalytic activity">
    <reaction evidence="11">
        <text>UDP-N-acetyl-alpha-D-muramoyl-L-alanyl-D-glutamate + meso-2,6-diaminopimelate + ATP = UDP-N-acetyl-alpha-D-muramoyl-L-alanyl-gamma-D-glutamyl-meso-2,6-diaminopimelate + ADP + phosphate + H(+)</text>
        <dbReference type="Rhea" id="RHEA:23676"/>
        <dbReference type="ChEBI" id="CHEBI:15378"/>
        <dbReference type="ChEBI" id="CHEBI:30616"/>
        <dbReference type="ChEBI" id="CHEBI:43474"/>
        <dbReference type="ChEBI" id="CHEBI:57791"/>
        <dbReference type="ChEBI" id="CHEBI:83900"/>
        <dbReference type="ChEBI" id="CHEBI:83905"/>
        <dbReference type="ChEBI" id="CHEBI:456216"/>
        <dbReference type="EC" id="6.3.2.13"/>
    </reaction>
</comment>